<accession>A0A2A5AYR4</accession>
<keyword evidence="1" id="KW-0812">Transmembrane</keyword>
<dbReference type="GO" id="GO:0006508">
    <property type="term" value="P:proteolysis"/>
    <property type="evidence" value="ECO:0007669"/>
    <property type="project" value="UniProtKB-KW"/>
</dbReference>
<keyword evidence="2" id="KW-0378">Hydrolase</keyword>
<protein>
    <submittedName>
        <fullName evidence="2">TIGR02281 family clan AA aspartic protease</fullName>
    </submittedName>
</protein>
<keyword evidence="1" id="KW-1133">Transmembrane helix</keyword>
<dbReference type="InterPro" id="IPR034122">
    <property type="entry name" value="Retropepsin-like_bacterial"/>
</dbReference>
<dbReference type="InterPro" id="IPR011969">
    <property type="entry name" value="Clan_AA_Asp_peptidase_C"/>
</dbReference>
<dbReference type="SUPFAM" id="SSF50630">
    <property type="entry name" value="Acid proteases"/>
    <property type="match status" value="1"/>
</dbReference>
<proteinExistence type="predicted"/>
<dbReference type="Proteomes" id="UP000218327">
    <property type="component" value="Unassembled WGS sequence"/>
</dbReference>
<evidence type="ECO:0000256" key="1">
    <source>
        <dbReference type="SAM" id="Phobius"/>
    </source>
</evidence>
<sequence length="181" mass="19060">MTTPNPIKQQPSGKSIGKGMLVASFCLGLLGLTFLFDGWLETQSNPNRDPFSIETSSGTRQVVLQQNRQGHYVAGGEINGLPVTFLLDTGATDVAIPASIANKAGLSRGSASQASTANGIITVYDTQINELTFGNITLKNISASITPSMGGETILLGMSALRKIDFSQQGSTLTLRQLPES</sequence>
<name>A0A2A5AYR4_9GAMM</name>
<dbReference type="Gene3D" id="2.40.70.10">
    <property type="entry name" value="Acid Proteases"/>
    <property type="match status" value="1"/>
</dbReference>
<dbReference type="AlphaFoldDB" id="A0A2A5AYR4"/>
<dbReference type="PROSITE" id="PS00141">
    <property type="entry name" value="ASP_PROTEASE"/>
    <property type="match status" value="1"/>
</dbReference>
<keyword evidence="1" id="KW-0472">Membrane</keyword>
<reference evidence="3" key="1">
    <citation type="submission" date="2017-08" db="EMBL/GenBank/DDBJ databases">
        <title>A dynamic microbial community with high functional redundancy inhabits the cold, oxic subseafloor aquifer.</title>
        <authorList>
            <person name="Tully B.J."/>
            <person name="Wheat C.G."/>
            <person name="Glazer B.T."/>
            <person name="Huber J.A."/>
        </authorList>
    </citation>
    <scope>NUCLEOTIDE SEQUENCE [LARGE SCALE GENOMIC DNA]</scope>
</reference>
<gene>
    <name evidence="2" type="ORF">COA96_09420</name>
</gene>
<evidence type="ECO:0000313" key="2">
    <source>
        <dbReference type="EMBL" id="PCJ24457.1"/>
    </source>
</evidence>
<dbReference type="GO" id="GO:0004190">
    <property type="term" value="F:aspartic-type endopeptidase activity"/>
    <property type="evidence" value="ECO:0007669"/>
    <property type="project" value="InterPro"/>
</dbReference>
<organism evidence="2 3">
    <name type="scientific">SAR86 cluster bacterium</name>
    <dbReference type="NCBI Taxonomy" id="2030880"/>
    <lineage>
        <taxon>Bacteria</taxon>
        <taxon>Pseudomonadati</taxon>
        <taxon>Pseudomonadota</taxon>
        <taxon>Gammaproteobacteria</taxon>
        <taxon>SAR86 cluster</taxon>
    </lineage>
</organism>
<dbReference type="CDD" id="cd05483">
    <property type="entry name" value="retropepsin_like_bacteria"/>
    <property type="match status" value="1"/>
</dbReference>
<evidence type="ECO:0000313" key="3">
    <source>
        <dbReference type="Proteomes" id="UP000218327"/>
    </source>
</evidence>
<dbReference type="InterPro" id="IPR001969">
    <property type="entry name" value="Aspartic_peptidase_AS"/>
</dbReference>
<dbReference type="Pfam" id="PF13975">
    <property type="entry name" value="gag-asp_proteas"/>
    <property type="match status" value="1"/>
</dbReference>
<comment type="caution">
    <text evidence="2">The sequence shown here is derived from an EMBL/GenBank/DDBJ whole genome shotgun (WGS) entry which is preliminary data.</text>
</comment>
<dbReference type="InterPro" id="IPR021109">
    <property type="entry name" value="Peptidase_aspartic_dom_sf"/>
</dbReference>
<feature type="transmembrane region" description="Helical" evidence="1">
    <location>
        <begin position="21"/>
        <end position="40"/>
    </location>
</feature>
<keyword evidence="2" id="KW-0645">Protease</keyword>
<dbReference type="NCBIfam" id="TIGR02281">
    <property type="entry name" value="clan_AA_DTGA"/>
    <property type="match status" value="1"/>
</dbReference>
<dbReference type="EMBL" id="NVVJ01000026">
    <property type="protein sequence ID" value="PCJ24457.1"/>
    <property type="molecule type" value="Genomic_DNA"/>
</dbReference>